<keyword evidence="3" id="KW-1185">Reference proteome</keyword>
<dbReference type="AlphaFoldDB" id="A0A6N9THS7"/>
<keyword evidence="1" id="KW-0472">Membrane</keyword>
<dbReference type="EMBL" id="JAAAWO010000013">
    <property type="protein sequence ID" value="NDW16874.1"/>
    <property type="molecule type" value="Genomic_DNA"/>
</dbReference>
<evidence type="ECO:0000256" key="1">
    <source>
        <dbReference type="SAM" id="Phobius"/>
    </source>
</evidence>
<name>A0A6N9THS7_9ALTE</name>
<accession>A0A6N9THS7</accession>
<keyword evidence="1" id="KW-0812">Transmembrane</keyword>
<gene>
    <name evidence="2" type="ORF">GTQ48_15275</name>
</gene>
<proteinExistence type="predicted"/>
<protein>
    <submittedName>
        <fullName evidence="2">Uncharacterized protein</fullName>
    </submittedName>
</protein>
<organism evidence="2 3">
    <name type="scientific">Alteromonas genovensis</name>
    <dbReference type="NCBI Taxonomy" id="471225"/>
    <lineage>
        <taxon>Bacteria</taxon>
        <taxon>Pseudomonadati</taxon>
        <taxon>Pseudomonadota</taxon>
        <taxon>Gammaproteobacteria</taxon>
        <taxon>Alteromonadales</taxon>
        <taxon>Alteromonadaceae</taxon>
        <taxon>Alteromonas/Salinimonas group</taxon>
        <taxon>Alteromonas</taxon>
    </lineage>
</organism>
<evidence type="ECO:0000313" key="3">
    <source>
        <dbReference type="Proteomes" id="UP000471381"/>
    </source>
</evidence>
<sequence>MSNPQSKVSAKSFTVMLHVSNICDSYAVASIFGHIAAQMEMGMYILLAIGEMAIKMSDVGSRMSKK</sequence>
<dbReference type="RefSeq" id="WP_163107437.1">
    <property type="nucleotide sequence ID" value="NZ_JAAAWO010000013.1"/>
</dbReference>
<comment type="caution">
    <text evidence="2">The sequence shown here is derived from an EMBL/GenBank/DDBJ whole genome shotgun (WGS) entry which is preliminary data.</text>
</comment>
<evidence type="ECO:0000313" key="2">
    <source>
        <dbReference type="EMBL" id="NDW16874.1"/>
    </source>
</evidence>
<keyword evidence="1" id="KW-1133">Transmembrane helix</keyword>
<reference evidence="2 3" key="1">
    <citation type="submission" date="2020-01" db="EMBL/GenBank/DDBJ databases">
        <title>Genomes of bacteria type strains.</title>
        <authorList>
            <person name="Chen J."/>
            <person name="Zhu S."/>
            <person name="Yang J."/>
        </authorList>
    </citation>
    <scope>NUCLEOTIDE SEQUENCE [LARGE SCALE GENOMIC DNA]</scope>
    <source>
        <strain evidence="2 3">LMG 24078</strain>
    </source>
</reference>
<dbReference type="Proteomes" id="UP000471381">
    <property type="component" value="Unassembled WGS sequence"/>
</dbReference>
<feature type="transmembrane region" description="Helical" evidence="1">
    <location>
        <begin position="26"/>
        <end position="47"/>
    </location>
</feature>